<evidence type="ECO:0000313" key="1">
    <source>
        <dbReference type="EMBL" id="KAL1242535.1"/>
    </source>
</evidence>
<name>A0ABR3KQS7_TRISP</name>
<keyword evidence="2" id="KW-1185">Reference proteome</keyword>
<dbReference type="EMBL" id="JBEUSY010000197">
    <property type="protein sequence ID" value="KAL1242535.1"/>
    <property type="molecule type" value="Genomic_DNA"/>
</dbReference>
<dbReference type="Proteomes" id="UP001558632">
    <property type="component" value="Unassembled WGS sequence"/>
</dbReference>
<accession>A0ABR3KQS7</accession>
<sequence>MIAQASRVGCTAQLRVATTEYTKWLFIREAFAESGGIRRACSPKRGSEVQSSKICTGTKIFSSDFWLPKDVRPAKNFTLGRGPLREINPQPASDHVKQCWLSSQDAHFHTQREFEPGALAPQTITLATVPSLRTVASVNFAFLQIWWNFIFIPALTEQHLQNCKFMPASCSGGCSA</sequence>
<reference evidence="1 2" key="1">
    <citation type="submission" date="2024-07" db="EMBL/GenBank/DDBJ databases">
        <title>Enhanced genomic and transcriptomic resources for Trichinella pseudospiralis and T. spiralis underpin the discovery of pronounced molecular differences between stages and species.</title>
        <authorList>
            <person name="Pasi K.K."/>
            <person name="La Rosa G."/>
            <person name="Gomez-Morales M.A."/>
            <person name="Tosini F."/>
            <person name="Sumanam S."/>
            <person name="Young N.D."/>
            <person name="Chang B.C."/>
            <person name="Robin G.B."/>
        </authorList>
    </citation>
    <scope>NUCLEOTIDE SEQUENCE [LARGE SCALE GENOMIC DNA]</scope>
    <source>
        <strain evidence="1">ISS534</strain>
    </source>
</reference>
<protein>
    <submittedName>
        <fullName evidence="1">Uncharacterized protein</fullName>
    </submittedName>
</protein>
<evidence type="ECO:0000313" key="2">
    <source>
        <dbReference type="Proteomes" id="UP001558632"/>
    </source>
</evidence>
<proteinExistence type="predicted"/>
<organism evidence="1 2">
    <name type="scientific">Trichinella spiralis</name>
    <name type="common">Trichina worm</name>
    <dbReference type="NCBI Taxonomy" id="6334"/>
    <lineage>
        <taxon>Eukaryota</taxon>
        <taxon>Metazoa</taxon>
        <taxon>Ecdysozoa</taxon>
        <taxon>Nematoda</taxon>
        <taxon>Enoplea</taxon>
        <taxon>Dorylaimia</taxon>
        <taxon>Trichinellida</taxon>
        <taxon>Trichinellidae</taxon>
        <taxon>Trichinella</taxon>
    </lineage>
</organism>
<gene>
    <name evidence="1" type="ORF">TSPI_00151</name>
</gene>
<comment type="caution">
    <text evidence="1">The sequence shown here is derived from an EMBL/GenBank/DDBJ whole genome shotgun (WGS) entry which is preliminary data.</text>
</comment>